<dbReference type="InterPro" id="IPR017979">
    <property type="entry name" value="GPCR_3_CS"/>
</dbReference>
<feature type="transmembrane region" description="Helical" evidence="13">
    <location>
        <begin position="1783"/>
        <end position="1803"/>
    </location>
</feature>
<gene>
    <name evidence="17 18" type="primary">LOC100650658</name>
</gene>
<feature type="transmembrane region" description="Helical" evidence="13">
    <location>
        <begin position="1857"/>
        <end position="1878"/>
    </location>
</feature>
<dbReference type="InterPro" id="IPR011500">
    <property type="entry name" value="GPCR_3_9-Cys_dom"/>
</dbReference>
<evidence type="ECO:0000313" key="16">
    <source>
        <dbReference type="Proteomes" id="UP000835206"/>
    </source>
</evidence>
<feature type="transmembrane region" description="Helical" evidence="13">
    <location>
        <begin position="1903"/>
        <end position="1926"/>
    </location>
</feature>
<evidence type="ECO:0000313" key="17">
    <source>
        <dbReference type="RefSeq" id="XP_020721748.2"/>
    </source>
</evidence>
<dbReference type="Gene3D" id="2.10.50.30">
    <property type="entry name" value="GPCR, family 3, nine cysteines domain"/>
    <property type="match status" value="1"/>
</dbReference>
<feature type="domain" description="G-protein coupled receptors family 3 profile" evidence="15">
    <location>
        <begin position="1745"/>
        <end position="2010"/>
    </location>
</feature>
<evidence type="ECO:0000256" key="7">
    <source>
        <dbReference type="ARBA" id="ARBA00023136"/>
    </source>
</evidence>
<keyword evidence="5 13" id="KW-1133">Transmembrane helix</keyword>
<feature type="chain" id="PRO_5044697627" evidence="14">
    <location>
        <begin position="26"/>
        <end position="2127"/>
    </location>
</feature>
<dbReference type="InterPro" id="IPR000162">
    <property type="entry name" value="GPCR_3_mtglu_rcpt"/>
</dbReference>
<feature type="transmembrane region" description="Helical" evidence="13">
    <location>
        <begin position="1815"/>
        <end position="1836"/>
    </location>
</feature>
<dbReference type="FunFam" id="2.10.50.30:FF:000001">
    <property type="entry name" value="metabotropic glutamate receptor 1"/>
    <property type="match status" value="1"/>
</dbReference>
<evidence type="ECO:0000256" key="1">
    <source>
        <dbReference type="ARBA" id="ARBA00004651"/>
    </source>
</evidence>
<dbReference type="InterPro" id="IPR038550">
    <property type="entry name" value="GPCR_3_9-Cys_sf"/>
</dbReference>
<dbReference type="InterPro" id="IPR000337">
    <property type="entry name" value="GPCR_3"/>
</dbReference>
<feature type="compositionally biased region" description="Basic and acidic residues" evidence="12">
    <location>
        <begin position="910"/>
        <end position="921"/>
    </location>
</feature>
<protein>
    <submittedName>
        <fullName evidence="17 18">Uncharacterized protein LOC100650658</fullName>
    </submittedName>
</protein>
<feature type="transmembrane region" description="Helical" evidence="13">
    <location>
        <begin position="1938"/>
        <end position="1958"/>
    </location>
</feature>
<feature type="compositionally biased region" description="Basic and acidic residues" evidence="12">
    <location>
        <begin position="879"/>
        <end position="901"/>
    </location>
</feature>
<dbReference type="Pfam" id="PF01094">
    <property type="entry name" value="ANF_receptor"/>
    <property type="match status" value="1"/>
</dbReference>
<feature type="region of interest" description="Disordered" evidence="12">
    <location>
        <begin position="2064"/>
        <end position="2127"/>
    </location>
</feature>
<dbReference type="KEGG" id="bter:100650658"/>
<dbReference type="RefSeq" id="XP_048267525.1">
    <property type="nucleotide sequence ID" value="XM_048411568.1"/>
</dbReference>
<feature type="region of interest" description="Disordered" evidence="12">
    <location>
        <begin position="973"/>
        <end position="1004"/>
    </location>
</feature>
<dbReference type="SUPFAM" id="SSF53822">
    <property type="entry name" value="Periplasmic binding protein-like I"/>
    <property type="match status" value="1"/>
</dbReference>
<name>A0A9B7HYP7_BOMTE</name>
<dbReference type="GO" id="GO:0004930">
    <property type="term" value="F:G protein-coupled receptor activity"/>
    <property type="evidence" value="ECO:0007669"/>
    <property type="project" value="UniProtKB-KW"/>
</dbReference>
<dbReference type="Gene3D" id="3.40.50.2300">
    <property type="match status" value="2"/>
</dbReference>
<evidence type="ECO:0000256" key="9">
    <source>
        <dbReference type="ARBA" id="ARBA00023180"/>
    </source>
</evidence>
<feature type="region of interest" description="Disordered" evidence="12">
    <location>
        <begin position="879"/>
        <end position="929"/>
    </location>
</feature>
<comment type="function">
    <text evidence="11">G-protein coupled receptor for glutamate. Ligand binding causes a conformation change that triggers signaling via guanine nucleotide-binding proteins (G proteins) and modulates the activity of down-stream effectors.</text>
</comment>
<evidence type="ECO:0000259" key="15">
    <source>
        <dbReference type="PROSITE" id="PS50259"/>
    </source>
</evidence>
<evidence type="ECO:0000313" key="18">
    <source>
        <dbReference type="RefSeq" id="XP_048267525.1"/>
    </source>
</evidence>
<reference evidence="17 18" key="1">
    <citation type="submission" date="2025-04" db="UniProtKB">
        <authorList>
            <consortium name="RefSeq"/>
        </authorList>
    </citation>
    <scope>IDENTIFICATION</scope>
</reference>
<evidence type="ECO:0000256" key="6">
    <source>
        <dbReference type="ARBA" id="ARBA00023040"/>
    </source>
</evidence>
<evidence type="ECO:0000256" key="8">
    <source>
        <dbReference type="ARBA" id="ARBA00023170"/>
    </source>
</evidence>
<dbReference type="Pfam" id="PF07562">
    <property type="entry name" value="NCD3G"/>
    <property type="match status" value="1"/>
</dbReference>
<keyword evidence="9" id="KW-0325">Glycoprotein</keyword>
<dbReference type="FunFam" id="3.40.50.2300:FF:000145">
    <property type="entry name" value="Glutamate receptor, metabotropic"/>
    <property type="match status" value="1"/>
</dbReference>
<keyword evidence="7 13" id="KW-0472">Membrane</keyword>
<accession>A0A9B7HYP7</accession>
<feature type="compositionally biased region" description="Basic and acidic residues" evidence="12">
    <location>
        <begin position="425"/>
        <end position="438"/>
    </location>
</feature>
<evidence type="ECO:0000256" key="10">
    <source>
        <dbReference type="ARBA" id="ARBA00023224"/>
    </source>
</evidence>
<feature type="compositionally biased region" description="Polar residues" evidence="12">
    <location>
        <begin position="2108"/>
        <end position="2127"/>
    </location>
</feature>
<feature type="transmembrane region" description="Helical" evidence="13">
    <location>
        <begin position="1964"/>
        <end position="1987"/>
    </location>
</feature>
<sequence>MRRNNGWLAVLAVSLLLSILHNSLAGERYPLDYDNAELPVNLSKTTYGTYNSNEPSLNSRNYLNPSSVPISSKSSTSTTTPLQSHLHINKKNTILSKGETKAITRRATKLSDINLPGENFNNDRSIHDDLRQSKLVDPNERSRNVRASESSEQVVEGSNSLSLEIPEQPHLSSWIPRGAIRNISRRINRVRLSEPSKTREHKTTTEAIRRGSVLLDKGYSYYDHVRAISHDDDSLTTSEGQITGVKKRERSMRDSHQRKRSDKANALQIIPNISLGETNSFKDSKSQDERQKVIKKRFLTGYSVFSVSLNRRLNGNLKANKLIIARKSKGRRENGKKRFGRSVRYLKKKPSRNINLEPWYALRDSSLSNSDPRNDIFKTGRGNHHSSRAEGFRHHSASHKSIAARRHAENTREFNGISPKQRSTIGHDDLGDKGTHSSSIREKRNFVLAGDVSDSLPKDETLENVTFHGTMKSSLENEINNHEGNIVEELKYDLVQDNFTENLIDQRQHKLEELDGNDTKVHSVTLKLRNESHSERHNFSIQITQDSINRTKLEESSASGGNYSNLVANILTSSNESNLRGDDVNPVSVSRTKLEESNVETYSHLDLINQATLKDANTSKGNYSRLMTSIFTLTNKSDSINHDTNSDSINRTLVKSYISNRNYSKTNTLKASNESSSIIQDTNENSIDKIELKKSLNKQKFASTAPTTINLRLNTDTRNSNNESVLMSPNTNNDLIDGMELDASWAEIDESQEGAIQTGEEERSMLSSVTKESENVFVNSPRGSVTAQRNSTHLRHDMNSLAEGSFVFKSNGLFQITGRNANDPFSNSSTMQHGRKMAENFNVNTLPDQLLVNNEKQTESKLSLIPFQLPNVSETVTFKEEEKANSRSNDKVVSKSSKINDKAVSVSDSQESRSIGHDKGKSNQRRLNGSLIVLGKDKSVDSRLIELLDQNTPTNTDEIKANEPTIRSSLKNDRGADELADETTKDVNPVERGNKIVDNPEDRVSEDSTTLSTILINDRFSKERKSRSSKIGTSMKLRRNFTMEVEGTVVSETSTSILNKHGVGQNNVPTLNIDPTLPETGNDTTVASQVTLNDSLEFVSRNSSIVLTLMDQTTKDYFLTTNNVMLSSTEVDQMQMDIETSTISLSNDEDQLLSFDTIVTSLEPNDEDSRVTEDVPLRNMDNSSHKLQSEEPPWPVKHSAVVEGDLVLGGLMMVHEREDYYTCGPVMPQGGVQALEAMLYTLDTLNDREIVPGVKIGAHILDDCDKDTYGLEMAVDFIKGSISNIDGAEYNCNKTAVRKVISGVVGAASSVTSIQVANLLRLFRIPQVSFFSTSPELSNKQRFEYFSRTIPSDHYQVKAMVDIVRNIGWRYVSIIYEESNYGIKAFEELEELLGKYNICIAIKEKLVKDSGVAEEKAYDEIVLKLLTKPRARGCIIFGSDQEVAGVMRAVRRLNVTGAFSWIGSDGWSARGLVSNGNEPEVEGTLSVQPQANPVKGFEEYFLNLTVENNRRNPWFVEFWEDHFQCKYPNSSVTPYNTKYTKPCTTKERLTKQNTAFEDQLQFVSDAVMAFAYAFRDMHKDLCGGKPGLCDAMKPTNGTELLRYLQKVSFEGLSGDMFKFDKNGDGPARYNIIHFKQVEPGKYKWVRVGNYLEGTLDLDMPEIQFKLGHPLPPESVCSLPCEVGQAKKYVEGERCCWHCFNCTQYQIRHPIDENQCIPCRQGTVPDDMHSTCRDIPEEFLRPESGWAIGAMSFSATGILITLCVCGVFLKHNDTPVVRASGRELSYVLLSGILLCYLVTFTLVLRPTDIVCGIQRFAAGFCFTVVYAALLTKTNRISRIFNASKHSAKRPSFISPRSQLIICSGLVFVQILVNGVWMIIDPAKAMHHYPTREDNLLVCNSYIDASYMIAFAYPIMLIVVCTVYAVLTRKIPEAFNESKHIGFTMYTTCVIWLAFVPLYFGTGNNVALRITSMSVTISLSASVTIACLFSPKLYIILIRPDRNVRQSMMPARYSTTKSSAVTATNASSMIAPVTLTAATCDQNKAVKKHIATTIDCSTQSEYYELKDQKNGKPSPPVVSRSTQTTTNNDKDSNAVISSKESKESTTTTKQLNNNARIGNGPVNQSEVSL</sequence>
<evidence type="ECO:0000256" key="4">
    <source>
        <dbReference type="ARBA" id="ARBA00022692"/>
    </source>
</evidence>
<dbReference type="PRINTS" id="PR00593">
    <property type="entry name" value="MTABOTROPICR"/>
</dbReference>
<keyword evidence="16" id="KW-1185">Reference proteome</keyword>
<dbReference type="InterPro" id="IPR050726">
    <property type="entry name" value="mGluR"/>
</dbReference>
<feature type="signal peptide" evidence="14">
    <location>
        <begin position="1"/>
        <end position="25"/>
    </location>
</feature>
<dbReference type="Proteomes" id="UP000835206">
    <property type="component" value="Chromosome 13"/>
</dbReference>
<comment type="subcellular location">
    <subcellularLocation>
        <location evidence="1">Cell membrane</location>
        <topology evidence="1">Multi-pass membrane protein</topology>
    </subcellularLocation>
</comment>
<dbReference type="PRINTS" id="PR00248">
    <property type="entry name" value="GPCRMGR"/>
</dbReference>
<dbReference type="CDD" id="cd06362">
    <property type="entry name" value="PBP1_mGluR"/>
    <property type="match status" value="1"/>
</dbReference>
<keyword evidence="8" id="KW-0675">Receptor</keyword>
<evidence type="ECO:0000256" key="14">
    <source>
        <dbReference type="SAM" id="SignalP"/>
    </source>
</evidence>
<dbReference type="RefSeq" id="XP_020721748.2">
    <property type="nucleotide sequence ID" value="XM_020866089.2"/>
</dbReference>
<feature type="transmembrane region" description="Helical" evidence="13">
    <location>
        <begin position="1745"/>
        <end position="1768"/>
    </location>
</feature>
<evidence type="ECO:0000256" key="11">
    <source>
        <dbReference type="ARBA" id="ARBA00054813"/>
    </source>
</evidence>
<dbReference type="InterPro" id="IPR017978">
    <property type="entry name" value="GPCR_3_C"/>
</dbReference>
<evidence type="ECO:0000256" key="12">
    <source>
        <dbReference type="SAM" id="MobiDB-lite"/>
    </source>
</evidence>
<feature type="compositionally biased region" description="Polar residues" evidence="12">
    <location>
        <begin position="145"/>
        <end position="161"/>
    </location>
</feature>
<dbReference type="CTD" id="100117179"/>
<dbReference type="Pfam" id="PF00003">
    <property type="entry name" value="7tm_3"/>
    <property type="match status" value="1"/>
</dbReference>
<feature type="compositionally biased region" description="Basic residues" evidence="12">
    <location>
        <begin position="245"/>
        <end position="261"/>
    </location>
</feature>
<comment type="similarity">
    <text evidence="2">Belongs to the G-protein coupled receptor 3 family.</text>
</comment>
<keyword evidence="3" id="KW-1003">Cell membrane</keyword>
<feature type="region of interest" description="Disordered" evidence="12">
    <location>
        <begin position="113"/>
        <end position="161"/>
    </location>
</feature>
<feature type="compositionally biased region" description="Basic and acidic residues" evidence="12">
    <location>
        <begin position="124"/>
        <end position="143"/>
    </location>
</feature>
<evidence type="ECO:0000256" key="5">
    <source>
        <dbReference type="ARBA" id="ARBA00022989"/>
    </source>
</evidence>
<dbReference type="FunFam" id="3.40.50.2300:FF:000681">
    <property type="entry name" value="Metabotropic glutamate receptor-like Protein"/>
    <property type="match status" value="1"/>
</dbReference>
<evidence type="ECO:0000256" key="2">
    <source>
        <dbReference type="ARBA" id="ARBA00007242"/>
    </source>
</evidence>
<evidence type="ECO:0000256" key="3">
    <source>
        <dbReference type="ARBA" id="ARBA00022475"/>
    </source>
</evidence>
<dbReference type="PROSITE" id="PS00981">
    <property type="entry name" value="G_PROTEIN_RECEP_F3_3"/>
    <property type="match status" value="1"/>
</dbReference>
<proteinExistence type="inferred from homology"/>
<dbReference type="OrthoDB" id="425344at2759"/>
<feature type="region of interest" description="Disordered" evidence="12">
    <location>
        <begin position="232"/>
        <end position="263"/>
    </location>
</feature>
<dbReference type="InterPro" id="IPR028082">
    <property type="entry name" value="Peripla_BP_I"/>
</dbReference>
<dbReference type="GeneID" id="100650658"/>
<evidence type="ECO:0000256" key="13">
    <source>
        <dbReference type="SAM" id="Phobius"/>
    </source>
</evidence>
<keyword evidence="14" id="KW-0732">Signal</keyword>
<keyword evidence="4 13" id="KW-0812">Transmembrane</keyword>
<organism evidence="16 17">
    <name type="scientific">Bombus terrestris</name>
    <name type="common">Buff-tailed bumblebee</name>
    <name type="synonym">Apis terrestris</name>
    <dbReference type="NCBI Taxonomy" id="30195"/>
    <lineage>
        <taxon>Eukaryota</taxon>
        <taxon>Metazoa</taxon>
        <taxon>Ecdysozoa</taxon>
        <taxon>Arthropoda</taxon>
        <taxon>Hexapoda</taxon>
        <taxon>Insecta</taxon>
        <taxon>Pterygota</taxon>
        <taxon>Neoptera</taxon>
        <taxon>Endopterygota</taxon>
        <taxon>Hymenoptera</taxon>
        <taxon>Apocrita</taxon>
        <taxon>Aculeata</taxon>
        <taxon>Apoidea</taxon>
        <taxon>Anthophila</taxon>
        <taxon>Apidae</taxon>
        <taxon>Bombus</taxon>
        <taxon>Bombus</taxon>
    </lineage>
</organism>
<dbReference type="CDD" id="cd15045">
    <property type="entry name" value="7tmC_mGluRs"/>
    <property type="match status" value="1"/>
</dbReference>
<feature type="region of interest" description="Disordered" evidence="12">
    <location>
        <begin position="417"/>
        <end position="438"/>
    </location>
</feature>
<dbReference type="GO" id="GO:0005886">
    <property type="term" value="C:plasma membrane"/>
    <property type="evidence" value="ECO:0007669"/>
    <property type="project" value="UniProtKB-SubCell"/>
</dbReference>
<dbReference type="PROSITE" id="PS50259">
    <property type="entry name" value="G_PROTEIN_RECEP_F3_4"/>
    <property type="match status" value="1"/>
</dbReference>
<dbReference type="InterPro" id="IPR001828">
    <property type="entry name" value="ANF_lig-bd_rcpt"/>
</dbReference>
<keyword evidence="10" id="KW-0807">Transducer</keyword>
<dbReference type="PANTHER" id="PTHR24060">
    <property type="entry name" value="METABOTROPIC GLUTAMATE RECEPTOR"/>
    <property type="match status" value="1"/>
</dbReference>
<keyword evidence="6" id="KW-0297">G-protein coupled receptor</keyword>